<feature type="transmembrane region" description="Helical" evidence="1">
    <location>
        <begin position="35"/>
        <end position="53"/>
    </location>
</feature>
<protein>
    <recommendedName>
        <fullName evidence="5">Gustatory receptor</fullName>
    </recommendedName>
</protein>
<gene>
    <name evidence="3" type="ORF">AFUS01_LOCUS9575</name>
</gene>
<organism evidence="3 4">
    <name type="scientific">Allacma fusca</name>
    <dbReference type="NCBI Taxonomy" id="39272"/>
    <lineage>
        <taxon>Eukaryota</taxon>
        <taxon>Metazoa</taxon>
        <taxon>Ecdysozoa</taxon>
        <taxon>Arthropoda</taxon>
        <taxon>Hexapoda</taxon>
        <taxon>Collembola</taxon>
        <taxon>Symphypleona</taxon>
        <taxon>Sminthuridae</taxon>
        <taxon>Allacma</taxon>
    </lineage>
</organism>
<feature type="transmembrane region" description="Helical" evidence="1">
    <location>
        <begin position="253"/>
        <end position="278"/>
    </location>
</feature>
<keyword evidence="4" id="KW-1185">Reference proteome</keyword>
<evidence type="ECO:0000256" key="2">
    <source>
        <dbReference type="SAM" id="SignalP"/>
    </source>
</evidence>
<dbReference type="Proteomes" id="UP000708208">
    <property type="component" value="Unassembled WGS sequence"/>
</dbReference>
<feature type="transmembrane region" description="Helical" evidence="1">
    <location>
        <begin position="171"/>
        <end position="201"/>
    </location>
</feature>
<feature type="chain" id="PRO_5035308799" description="Gustatory receptor" evidence="2">
    <location>
        <begin position="20"/>
        <end position="336"/>
    </location>
</feature>
<evidence type="ECO:0000313" key="3">
    <source>
        <dbReference type="EMBL" id="CAG7720289.1"/>
    </source>
</evidence>
<name>A0A8J2P1B4_9HEXA</name>
<evidence type="ECO:0008006" key="5">
    <source>
        <dbReference type="Google" id="ProtNLM"/>
    </source>
</evidence>
<feature type="signal peptide" evidence="2">
    <location>
        <begin position="1"/>
        <end position="19"/>
    </location>
</feature>
<keyword evidence="1" id="KW-0472">Membrane</keyword>
<dbReference type="AlphaFoldDB" id="A0A8J2P1B4"/>
<comment type="caution">
    <text evidence="3">The sequence shown here is derived from an EMBL/GenBank/DDBJ whole genome shotgun (WGS) entry which is preliminary data.</text>
</comment>
<dbReference type="EMBL" id="CAJVCH010069232">
    <property type="protein sequence ID" value="CAG7720289.1"/>
    <property type="molecule type" value="Genomic_DNA"/>
</dbReference>
<keyword evidence="1" id="KW-1133">Transmembrane helix</keyword>
<feature type="transmembrane region" description="Helical" evidence="1">
    <location>
        <begin position="132"/>
        <end position="151"/>
    </location>
</feature>
<evidence type="ECO:0000256" key="1">
    <source>
        <dbReference type="SAM" id="Phobius"/>
    </source>
</evidence>
<reference evidence="3" key="1">
    <citation type="submission" date="2021-06" db="EMBL/GenBank/DDBJ databases">
        <authorList>
            <person name="Hodson N. C."/>
            <person name="Mongue J. A."/>
            <person name="Jaron S. K."/>
        </authorList>
    </citation>
    <scope>NUCLEOTIDE SEQUENCE</scope>
</reference>
<feature type="transmembrane region" description="Helical" evidence="1">
    <location>
        <begin position="284"/>
        <end position="305"/>
    </location>
</feature>
<proteinExistence type="predicted"/>
<sequence>MACLIWWMSFLGWLVGVFPIKPPFTQHGLYSFKWFSLTSLYTTLLTVFVVVVLRDVYAQSAFMRLRDVPLSLKIWTLGIYLACTIEFVLVQTNTTICANAIATVINNIFFLERQLESLGSNKKLMKKHIKFYLLWLVIVAVLQIYVSQLYGRKVYSYSVLCPEASDTIEKIPPAIFLTFILMLHCFLSICKCSVPVFFVIIGARLLQIYVDYGELIRIALTSSPGDLNFRMQFTKLVEIFEMIQSSWDAFNEIIGLSVLVAILLEVFLMSSFIISFKLGLSDAALFVTITAAFTVLVVLNFGHFLQSEANFSRERAQKAMILRISFHPDETVWQII</sequence>
<keyword evidence="2" id="KW-0732">Signal</keyword>
<keyword evidence="1" id="KW-0812">Transmembrane</keyword>
<feature type="transmembrane region" description="Helical" evidence="1">
    <location>
        <begin position="74"/>
        <end position="90"/>
    </location>
</feature>
<accession>A0A8J2P1B4</accession>
<evidence type="ECO:0000313" key="4">
    <source>
        <dbReference type="Proteomes" id="UP000708208"/>
    </source>
</evidence>